<keyword evidence="1" id="KW-0472">Membrane</keyword>
<name>A0A9W6BW20_9CHLO</name>
<dbReference type="AlphaFoldDB" id="A0A9W6BW20"/>
<sequence length="100" mass="11257">MKVVGWNPTVRSRLEKFRWVLFVSVPFGVGFGLGRIPEFWEAFERWHPSAATNAKGPYLPKELTEHRPTLQSEYSALVLEAALDAALEEARKANASTAKQ</sequence>
<protein>
    <submittedName>
        <fullName evidence="2">Uncharacterized protein</fullName>
    </submittedName>
</protein>
<feature type="transmembrane region" description="Helical" evidence="1">
    <location>
        <begin position="17"/>
        <end position="36"/>
    </location>
</feature>
<dbReference type="OrthoDB" id="526323at2759"/>
<proteinExistence type="predicted"/>
<accession>A0A9W6BW20</accession>
<evidence type="ECO:0000256" key="1">
    <source>
        <dbReference type="SAM" id="Phobius"/>
    </source>
</evidence>
<keyword evidence="3" id="KW-1185">Reference proteome</keyword>
<evidence type="ECO:0000313" key="2">
    <source>
        <dbReference type="EMBL" id="GLC59289.1"/>
    </source>
</evidence>
<keyword evidence="1" id="KW-1133">Transmembrane helix</keyword>
<comment type="caution">
    <text evidence="2">The sequence shown here is derived from an EMBL/GenBank/DDBJ whole genome shotgun (WGS) entry which is preliminary data.</text>
</comment>
<organism evidence="2 3">
    <name type="scientific">Pleodorina starrii</name>
    <dbReference type="NCBI Taxonomy" id="330485"/>
    <lineage>
        <taxon>Eukaryota</taxon>
        <taxon>Viridiplantae</taxon>
        <taxon>Chlorophyta</taxon>
        <taxon>core chlorophytes</taxon>
        <taxon>Chlorophyceae</taxon>
        <taxon>CS clade</taxon>
        <taxon>Chlamydomonadales</taxon>
        <taxon>Volvocaceae</taxon>
        <taxon>Pleodorina</taxon>
    </lineage>
</organism>
<dbReference type="EMBL" id="BRXU01000027">
    <property type="protein sequence ID" value="GLC59289.1"/>
    <property type="molecule type" value="Genomic_DNA"/>
</dbReference>
<keyword evidence="1" id="KW-0812">Transmembrane</keyword>
<gene>
    <name evidence="2" type="primary">PLEST008520</name>
    <name evidence="2" type="ORF">PLESTB_001470800</name>
</gene>
<dbReference type="Proteomes" id="UP001165080">
    <property type="component" value="Unassembled WGS sequence"/>
</dbReference>
<reference evidence="2 3" key="1">
    <citation type="journal article" date="2023" name="Commun. Biol.">
        <title>Reorganization of the ancestral sex-determining regions during the evolution of trioecy in Pleodorina starrii.</title>
        <authorList>
            <person name="Takahashi K."/>
            <person name="Suzuki S."/>
            <person name="Kawai-Toyooka H."/>
            <person name="Yamamoto K."/>
            <person name="Hamaji T."/>
            <person name="Ootsuki R."/>
            <person name="Yamaguchi H."/>
            <person name="Kawachi M."/>
            <person name="Higashiyama T."/>
            <person name="Nozaki H."/>
        </authorList>
    </citation>
    <scope>NUCLEOTIDE SEQUENCE [LARGE SCALE GENOMIC DNA]</scope>
    <source>
        <strain evidence="2 3">NIES-4479</strain>
    </source>
</reference>
<evidence type="ECO:0000313" key="3">
    <source>
        <dbReference type="Proteomes" id="UP001165080"/>
    </source>
</evidence>